<dbReference type="SUPFAM" id="SSF56672">
    <property type="entry name" value="DNA/RNA polymerases"/>
    <property type="match status" value="1"/>
</dbReference>
<protein>
    <submittedName>
        <fullName evidence="1">Uncharacterized protein</fullName>
    </submittedName>
</protein>
<dbReference type="PANTHER" id="PTHR11439:SF467">
    <property type="entry name" value="INTEGRASE CATALYTIC DOMAIN-CONTAINING PROTEIN"/>
    <property type="match status" value="1"/>
</dbReference>
<dbReference type="PANTHER" id="PTHR11439">
    <property type="entry name" value="GAG-POL-RELATED RETROTRANSPOSON"/>
    <property type="match status" value="1"/>
</dbReference>
<dbReference type="AlphaFoldDB" id="A0AAV1VGB9"/>
<comment type="caution">
    <text evidence="1">The sequence shown here is derived from an EMBL/GenBank/DDBJ whole genome shotgun (WGS) entry which is preliminary data.</text>
</comment>
<dbReference type="Proteomes" id="UP001162060">
    <property type="component" value="Unassembled WGS sequence"/>
</dbReference>
<accession>A0AAV1VGB9</accession>
<dbReference type="EMBL" id="CAKLBY020000309">
    <property type="protein sequence ID" value="CAK7944597.1"/>
    <property type="molecule type" value="Genomic_DNA"/>
</dbReference>
<proteinExistence type="predicted"/>
<sequence>MTLPRFCISLSAVESVLKYLKTTADYSIVFHGKAKGELLGFADASWASDLDSRRSTTGYVFFLHGNAVSWKSKRQPTVATSTTEAEYIALYAAAQEAVWLRLLLSDIGVELGAATSIYEDNQDCIALAKNPVYHTRTKHIDIKYHFLRDKVKEGVIELEYMPTEAMIADGLTKALGRTKHAVFLQGLHLEV</sequence>
<dbReference type="InterPro" id="IPR043502">
    <property type="entry name" value="DNA/RNA_pol_sf"/>
</dbReference>
<dbReference type="CDD" id="cd09272">
    <property type="entry name" value="RNase_HI_RT_Ty1"/>
    <property type="match status" value="1"/>
</dbReference>
<reference evidence="1" key="1">
    <citation type="submission" date="2024-01" db="EMBL/GenBank/DDBJ databases">
        <authorList>
            <person name="Webb A."/>
        </authorList>
    </citation>
    <scope>NUCLEOTIDE SEQUENCE</scope>
    <source>
        <strain evidence="1">Pm1</strain>
    </source>
</reference>
<organism evidence="1 2">
    <name type="scientific">Peronospora matthiolae</name>
    <dbReference type="NCBI Taxonomy" id="2874970"/>
    <lineage>
        <taxon>Eukaryota</taxon>
        <taxon>Sar</taxon>
        <taxon>Stramenopiles</taxon>
        <taxon>Oomycota</taxon>
        <taxon>Peronosporomycetes</taxon>
        <taxon>Peronosporales</taxon>
        <taxon>Peronosporaceae</taxon>
        <taxon>Peronospora</taxon>
    </lineage>
</organism>
<name>A0AAV1VGB9_9STRA</name>
<evidence type="ECO:0000313" key="1">
    <source>
        <dbReference type="EMBL" id="CAK7944597.1"/>
    </source>
</evidence>
<evidence type="ECO:0000313" key="2">
    <source>
        <dbReference type="Proteomes" id="UP001162060"/>
    </source>
</evidence>
<gene>
    <name evidence="1" type="ORF">PM001_LOCUS29747</name>
</gene>